<dbReference type="OrthoDB" id="5637at2"/>
<feature type="compositionally biased region" description="Low complexity" evidence="1">
    <location>
        <begin position="46"/>
        <end position="58"/>
    </location>
</feature>
<dbReference type="EMBL" id="AXUN02000035">
    <property type="protein sequence ID" value="ETA82219.1"/>
    <property type="molecule type" value="Genomic_DNA"/>
</dbReference>
<name>V7IA45_9CLOT</name>
<organism evidence="2 3">
    <name type="scientific">Youngiibacter fragilis 232.1</name>
    <dbReference type="NCBI Taxonomy" id="994573"/>
    <lineage>
        <taxon>Bacteria</taxon>
        <taxon>Bacillati</taxon>
        <taxon>Bacillota</taxon>
        <taxon>Clostridia</taxon>
        <taxon>Eubacteriales</taxon>
        <taxon>Clostridiaceae</taxon>
        <taxon>Youngiibacter</taxon>
    </lineage>
</organism>
<dbReference type="Proteomes" id="UP000017747">
    <property type="component" value="Unassembled WGS sequence"/>
</dbReference>
<evidence type="ECO:0000313" key="2">
    <source>
        <dbReference type="EMBL" id="ETA82219.1"/>
    </source>
</evidence>
<dbReference type="AlphaFoldDB" id="V7IA45"/>
<proteinExistence type="predicted"/>
<evidence type="ECO:0008006" key="4">
    <source>
        <dbReference type="Google" id="ProtNLM"/>
    </source>
</evidence>
<comment type="caution">
    <text evidence="2">The sequence shown here is derived from an EMBL/GenBank/DDBJ whole genome shotgun (WGS) entry which is preliminary data.</text>
</comment>
<feature type="region of interest" description="Disordered" evidence="1">
    <location>
        <begin position="36"/>
        <end position="67"/>
    </location>
</feature>
<accession>V7IA45</accession>
<dbReference type="Gene3D" id="3.30.565.40">
    <property type="entry name" value="Fervidobacterium nodosum Rt17-B1 like"/>
    <property type="match status" value="1"/>
</dbReference>
<dbReference type="eggNOG" id="ENOG5033I6M">
    <property type="taxonomic scope" value="Bacteria"/>
</dbReference>
<protein>
    <recommendedName>
        <fullName evidence="4">DUF3298 domain-containing protein</fullName>
    </recommendedName>
</protein>
<sequence length="509" mass="57224">MTEVTSLRTPMFMKRIATASLILLLLGLAACRREPSDPTIPSATVAPSATQETTAPAEPEVPEAPDEWKPGTETLEKIPYESRRFVMSNGIEIRRIEETSKLDGTDIMVNKDSLSGFKSSQIEKKINTEIGNTLIEIMDQVKAEALGSGGNEGQKVTGINISTNVIYSCANVLFIDYYAYAEYPEANGISYVQKFRSVGFDLTTGEKLELADLFRNDFNHEKYLNEKIIMYIIENNFDDPDSGFLSGPFKGIREDQSFSFDLSGVRIILDEKNDEFMSLDYPLSIIIPLNEIGDDLAIFERYMSSGNLFHKEGLRKLLPNVVEYIPESVFQDFGATYAISIINGKFYGISDKGILDRLNELATSRLDHEGFIERAKAHEKTDPAGYYGSMNHDVQVIMNKGGYLCVVFMDLSYEQGNEKVSRIFVNIDLTTGKDMLLKDIFIDGFDYTGKILDTAGLNRDQASVQDNEFYFDENGIYVNILQNDVNLGVLNLWIPYEDLGFENIAIYNK</sequence>
<gene>
    <name evidence="2" type="ORF">T472_0202450</name>
</gene>
<keyword evidence="3" id="KW-1185">Reference proteome</keyword>
<dbReference type="STRING" id="994573.T472_0202450"/>
<evidence type="ECO:0000256" key="1">
    <source>
        <dbReference type="SAM" id="MobiDB-lite"/>
    </source>
</evidence>
<evidence type="ECO:0000313" key="3">
    <source>
        <dbReference type="Proteomes" id="UP000017747"/>
    </source>
</evidence>
<reference evidence="2 3" key="1">
    <citation type="journal article" date="2014" name="Genome Announc.">
        <title>Genome Sequence of Youngiibacter fragilis, the Type Strain of the Genus Youngiibacter.</title>
        <authorList>
            <person name="Wawrik C.B."/>
            <person name="Callaghan A.V."/>
            <person name="Stamps B.W."/>
            <person name="Wawrik B."/>
        </authorList>
    </citation>
    <scope>NUCLEOTIDE SEQUENCE [LARGE SCALE GENOMIC DNA]</scope>
    <source>
        <strain evidence="2 3">232.1</strain>
    </source>
</reference>